<evidence type="ECO:0000313" key="3">
    <source>
        <dbReference type="Proteomes" id="UP000549971"/>
    </source>
</evidence>
<protein>
    <recommendedName>
        <fullName evidence="1">DUF397 domain-containing protein</fullName>
    </recommendedName>
</protein>
<evidence type="ECO:0000313" key="2">
    <source>
        <dbReference type="EMBL" id="MBB5834774.1"/>
    </source>
</evidence>
<keyword evidence="3" id="KW-1185">Reference proteome</keyword>
<sequence>MMSPNRPELTAFTNWHKATVSADDNACVEVATDATGWTAVRDSTDPTGPVLMFTPKEWSAFLDGARKGEFNL</sequence>
<dbReference type="AlphaFoldDB" id="A0A7W9J3Q1"/>
<gene>
    <name evidence="2" type="ORF">HDA39_001508</name>
</gene>
<feature type="domain" description="DUF397" evidence="1">
    <location>
        <begin position="14"/>
        <end position="66"/>
    </location>
</feature>
<comment type="caution">
    <text evidence="2">The sequence shown here is derived from an EMBL/GenBank/DDBJ whole genome shotgun (WGS) entry which is preliminary data.</text>
</comment>
<dbReference type="Proteomes" id="UP000549971">
    <property type="component" value="Unassembled WGS sequence"/>
</dbReference>
<name>A0A7W9J3Q1_9ACTN</name>
<organism evidence="2 3">
    <name type="scientific">Kribbella italica</name>
    <dbReference type="NCBI Taxonomy" id="1540520"/>
    <lineage>
        <taxon>Bacteria</taxon>
        <taxon>Bacillati</taxon>
        <taxon>Actinomycetota</taxon>
        <taxon>Actinomycetes</taxon>
        <taxon>Propionibacteriales</taxon>
        <taxon>Kribbellaceae</taxon>
        <taxon>Kribbella</taxon>
    </lineage>
</organism>
<reference evidence="2 3" key="1">
    <citation type="submission" date="2020-08" db="EMBL/GenBank/DDBJ databases">
        <title>Sequencing the genomes of 1000 actinobacteria strains.</title>
        <authorList>
            <person name="Klenk H.-P."/>
        </authorList>
    </citation>
    <scope>NUCLEOTIDE SEQUENCE [LARGE SCALE GENOMIC DNA]</scope>
    <source>
        <strain evidence="2 3">DSM 28967</strain>
    </source>
</reference>
<dbReference type="Pfam" id="PF04149">
    <property type="entry name" value="DUF397"/>
    <property type="match status" value="1"/>
</dbReference>
<evidence type="ECO:0000259" key="1">
    <source>
        <dbReference type="Pfam" id="PF04149"/>
    </source>
</evidence>
<dbReference type="EMBL" id="JACHMY010000001">
    <property type="protein sequence ID" value="MBB5834774.1"/>
    <property type="molecule type" value="Genomic_DNA"/>
</dbReference>
<accession>A0A7W9J3Q1</accession>
<dbReference type="InterPro" id="IPR007278">
    <property type="entry name" value="DUF397"/>
</dbReference>
<proteinExistence type="predicted"/>
<dbReference type="RefSeq" id="WP_238355999.1">
    <property type="nucleotide sequence ID" value="NZ_JACHMY010000001.1"/>
</dbReference>